<keyword evidence="2 5" id="KW-0812">Transmembrane</keyword>
<organism evidence="8">
    <name type="scientific">Dissoconium aciculare CBS 342.82</name>
    <dbReference type="NCBI Taxonomy" id="1314786"/>
    <lineage>
        <taxon>Eukaryota</taxon>
        <taxon>Fungi</taxon>
        <taxon>Dikarya</taxon>
        <taxon>Ascomycota</taxon>
        <taxon>Pezizomycotina</taxon>
        <taxon>Dothideomycetes</taxon>
        <taxon>Dothideomycetidae</taxon>
        <taxon>Mycosphaerellales</taxon>
        <taxon>Dissoconiaceae</taxon>
        <taxon>Dissoconium</taxon>
    </lineage>
</organism>
<evidence type="ECO:0000256" key="2">
    <source>
        <dbReference type="ARBA" id="ARBA00022692"/>
    </source>
</evidence>
<dbReference type="InterPro" id="IPR004342">
    <property type="entry name" value="EXS_C"/>
</dbReference>
<evidence type="ECO:0000256" key="5">
    <source>
        <dbReference type="SAM" id="Phobius"/>
    </source>
</evidence>
<evidence type="ECO:0000256" key="1">
    <source>
        <dbReference type="ARBA" id="ARBA00004141"/>
    </source>
</evidence>
<reference evidence="8" key="2">
    <citation type="submission" date="2020-04" db="EMBL/GenBank/DDBJ databases">
        <authorList>
            <consortium name="NCBI Genome Project"/>
        </authorList>
    </citation>
    <scope>NUCLEOTIDE SEQUENCE</scope>
    <source>
        <strain evidence="8">CBS 342.82</strain>
    </source>
</reference>
<feature type="transmembrane region" description="Helical" evidence="5">
    <location>
        <begin position="97"/>
        <end position="115"/>
    </location>
</feature>
<feature type="transmembrane region" description="Helical" evidence="5">
    <location>
        <begin position="299"/>
        <end position="316"/>
    </location>
</feature>
<dbReference type="Proteomes" id="UP000504637">
    <property type="component" value="Unplaced"/>
</dbReference>
<feature type="transmembrane region" description="Helical" evidence="5">
    <location>
        <begin position="20"/>
        <end position="41"/>
    </location>
</feature>
<comment type="subcellular location">
    <subcellularLocation>
        <location evidence="1">Membrane</location>
        <topology evidence="1">Multi-pass membrane protein</topology>
    </subcellularLocation>
</comment>
<dbReference type="PANTHER" id="PTHR10783:SF46">
    <property type="entry name" value="PROTEIN ERD1 HOMOLOG 2"/>
    <property type="match status" value="1"/>
</dbReference>
<evidence type="ECO:0000256" key="3">
    <source>
        <dbReference type="ARBA" id="ARBA00022989"/>
    </source>
</evidence>
<dbReference type="Pfam" id="PF03124">
    <property type="entry name" value="EXS"/>
    <property type="match status" value="1"/>
</dbReference>
<dbReference type="PANTHER" id="PTHR10783">
    <property type="entry name" value="XENOTROPIC AND POLYTROPIC RETROVIRUS RECEPTOR 1-RELATED"/>
    <property type="match status" value="1"/>
</dbReference>
<evidence type="ECO:0000313" key="8">
    <source>
        <dbReference type="RefSeq" id="XP_033461017.1"/>
    </source>
</evidence>
<protein>
    <submittedName>
        <fullName evidence="8">EXS-domain-containing protein</fullName>
    </submittedName>
</protein>
<gene>
    <name evidence="8" type="ORF">K489DRAFT_378357</name>
</gene>
<dbReference type="OrthoDB" id="2159384at2759"/>
<dbReference type="PROSITE" id="PS51380">
    <property type="entry name" value="EXS"/>
    <property type="match status" value="1"/>
</dbReference>
<dbReference type="GO" id="GO:0016020">
    <property type="term" value="C:membrane"/>
    <property type="evidence" value="ECO:0007669"/>
    <property type="project" value="UniProtKB-SubCell"/>
</dbReference>
<reference evidence="8" key="1">
    <citation type="submission" date="2020-01" db="EMBL/GenBank/DDBJ databases">
        <authorList>
            <consortium name="DOE Joint Genome Institute"/>
            <person name="Haridas S."/>
            <person name="Albert R."/>
            <person name="Binder M."/>
            <person name="Bloem J."/>
            <person name="Labutti K."/>
            <person name="Salamov A."/>
            <person name="Andreopoulos B."/>
            <person name="Baker S.E."/>
            <person name="Barry K."/>
            <person name="Bills G."/>
            <person name="Bluhm B.H."/>
            <person name="Cannon C."/>
            <person name="Castanera R."/>
            <person name="Culley D.E."/>
            <person name="Daum C."/>
            <person name="Ezra D."/>
            <person name="Gonzalez J.B."/>
            <person name="Henrissat B."/>
            <person name="Kuo A."/>
            <person name="Liang C."/>
            <person name="Lipzen A."/>
            <person name="Lutzoni F."/>
            <person name="Magnuson J."/>
            <person name="Mondo S."/>
            <person name="Nolan M."/>
            <person name="Ohm R."/>
            <person name="Pangilinan J."/>
            <person name="Park H.-J."/>
            <person name="Ramirez L."/>
            <person name="Alfaro M."/>
            <person name="Sun H."/>
            <person name="Tritt A."/>
            <person name="Yoshinaga Y."/>
            <person name="Zwiers L.-H."/>
            <person name="Turgeon B.G."/>
            <person name="Goodwin S.B."/>
            <person name="Spatafora J.W."/>
            <person name="Crous P.W."/>
            <person name="Grigoriev I.V."/>
        </authorList>
    </citation>
    <scope>NUCLEOTIDE SEQUENCE</scope>
    <source>
        <strain evidence="8">CBS 342.82</strain>
    </source>
</reference>
<dbReference type="RefSeq" id="XP_033461017.1">
    <property type="nucleotide sequence ID" value="XM_033604393.1"/>
</dbReference>
<keyword evidence="3 5" id="KW-1133">Transmembrane helix</keyword>
<sequence>MDSVEEPDVFSRILPLPFRFEFQLIVGFWLWGLNLQVFHWANIDIYTLIRYPVRPADDEPLLHYSVYRLASILTGMWAVVIMLYWNFTAGESSKVIAYDWMPNLLFLAMLAVLLAPRWKALQPIFGQGRSTGLVRLWTGLQRVSLGGIAGPKPEKFGDVLLADVLTSYAKPISEVFVSICMLLKQVGTTNRPDRTCGHSLIVPLAIAWPFIIRLRQCLKEGQILNALKYSTAFPVIILSTLAQAGEESWYHAAWQLAAVVNSLYSFWWDVTRDWDLTLLSYYQHKSPYGLRPRRGFKRLWLYYAVVVFDLILRFAWSYKLSLHLVYFEALEGKIFLLELMELVRRWVWVYFRVETEWVRSAPTAQIDL</sequence>
<proteinExistence type="predicted"/>
<reference evidence="8" key="3">
    <citation type="submission" date="2025-08" db="UniProtKB">
        <authorList>
            <consortium name="RefSeq"/>
        </authorList>
    </citation>
    <scope>IDENTIFICATION</scope>
    <source>
        <strain evidence="8">CBS 342.82</strain>
    </source>
</reference>
<dbReference type="GO" id="GO:0005737">
    <property type="term" value="C:cytoplasm"/>
    <property type="evidence" value="ECO:0007669"/>
    <property type="project" value="TreeGrafter"/>
</dbReference>
<keyword evidence="7" id="KW-1185">Reference proteome</keyword>
<keyword evidence="4 5" id="KW-0472">Membrane</keyword>
<dbReference type="GeneID" id="54362193"/>
<name>A0A6J3M7E1_9PEZI</name>
<dbReference type="AlphaFoldDB" id="A0A6J3M7E1"/>
<accession>A0A6J3M7E1</accession>
<evidence type="ECO:0000259" key="6">
    <source>
        <dbReference type="PROSITE" id="PS51380"/>
    </source>
</evidence>
<feature type="transmembrane region" description="Helical" evidence="5">
    <location>
        <begin position="61"/>
        <end position="85"/>
    </location>
</feature>
<evidence type="ECO:0000313" key="7">
    <source>
        <dbReference type="Proteomes" id="UP000504637"/>
    </source>
</evidence>
<feature type="domain" description="EXS" evidence="6">
    <location>
        <begin position="193"/>
        <end position="368"/>
    </location>
</feature>
<evidence type="ECO:0000256" key="4">
    <source>
        <dbReference type="ARBA" id="ARBA00023136"/>
    </source>
</evidence>